<sequence>MWGYSPDALDALLADHDTLANVDETIGTIRALGLEPRPALIGRRLQAVG</sequence>
<protein>
    <submittedName>
        <fullName evidence="1">Uncharacterized protein</fullName>
    </submittedName>
</protein>
<proteinExistence type="predicted"/>
<evidence type="ECO:0000313" key="1">
    <source>
        <dbReference type="EMBL" id="MFC5392828.1"/>
    </source>
</evidence>
<reference evidence="2" key="1">
    <citation type="journal article" date="2019" name="Int. J. Syst. Evol. Microbiol.">
        <title>The Global Catalogue of Microorganisms (GCM) 10K type strain sequencing project: providing services to taxonomists for standard genome sequencing and annotation.</title>
        <authorList>
            <consortium name="The Broad Institute Genomics Platform"/>
            <consortium name="The Broad Institute Genome Sequencing Center for Infectious Disease"/>
            <person name="Wu L."/>
            <person name="Ma J."/>
        </authorList>
    </citation>
    <scope>NUCLEOTIDE SEQUENCE [LARGE SCALE GENOMIC DNA]</scope>
    <source>
        <strain evidence="2">CGMCC 1.16326</strain>
    </source>
</reference>
<comment type="caution">
    <text evidence="1">The sequence shown here is derived from an EMBL/GenBank/DDBJ whole genome shotgun (WGS) entry which is preliminary data.</text>
</comment>
<accession>A0ABW0H6H8</accession>
<evidence type="ECO:0000313" key="2">
    <source>
        <dbReference type="Proteomes" id="UP001596104"/>
    </source>
</evidence>
<keyword evidence="2" id="KW-1185">Reference proteome</keyword>
<gene>
    <name evidence="1" type="ORF">ACFPPC_09300</name>
</gene>
<name>A0ABW0H6H8_9HYPH</name>
<organism evidence="1 2">
    <name type="scientific">Bosea vestrisii</name>
    <dbReference type="NCBI Taxonomy" id="151416"/>
    <lineage>
        <taxon>Bacteria</taxon>
        <taxon>Pseudomonadati</taxon>
        <taxon>Pseudomonadota</taxon>
        <taxon>Alphaproteobacteria</taxon>
        <taxon>Hyphomicrobiales</taxon>
        <taxon>Boseaceae</taxon>
        <taxon>Bosea</taxon>
    </lineage>
</organism>
<dbReference type="EMBL" id="JBHSLV010000016">
    <property type="protein sequence ID" value="MFC5392828.1"/>
    <property type="molecule type" value="Genomic_DNA"/>
</dbReference>
<dbReference type="Proteomes" id="UP001596104">
    <property type="component" value="Unassembled WGS sequence"/>
</dbReference>
<dbReference type="RefSeq" id="WP_377007673.1">
    <property type="nucleotide sequence ID" value="NZ_JBHSLV010000016.1"/>
</dbReference>